<keyword evidence="17" id="KW-1185">Reference proteome</keyword>
<dbReference type="Gene3D" id="1.10.510.10">
    <property type="entry name" value="Transferase(Phosphotransferase) domain 1"/>
    <property type="match status" value="1"/>
</dbReference>
<keyword evidence="9 14" id="KW-1133">Transmembrane helix</keyword>
<evidence type="ECO:0000313" key="16">
    <source>
        <dbReference type="EMBL" id="KAJ8756215.1"/>
    </source>
</evidence>
<keyword evidence="7" id="KW-0418">Kinase</keyword>
<organism evidence="16 17">
    <name type="scientific">Erythroxylum novogranatense</name>
    <dbReference type="NCBI Taxonomy" id="1862640"/>
    <lineage>
        <taxon>Eukaryota</taxon>
        <taxon>Viridiplantae</taxon>
        <taxon>Streptophyta</taxon>
        <taxon>Embryophyta</taxon>
        <taxon>Tracheophyta</taxon>
        <taxon>Spermatophyta</taxon>
        <taxon>Magnoliopsida</taxon>
        <taxon>eudicotyledons</taxon>
        <taxon>Gunneridae</taxon>
        <taxon>Pentapetalae</taxon>
        <taxon>rosids</taxon>
        <taxon>fabids</taxon>
        <taxon>Malpighiales</taxon>
        <taxon>Erythroxylaceae</taxon>
        <taxon>Erythroxylum</taxon>
    </lineage>
</organism>
<evidence type="ECO:0000256" key="9">
    <source>
        <dbReference type="ARBA" id="ARBA00022989"/>
    </source>
</evidence>
<feature type="domain" description="Protein kinase" evidence="15">
    <location>
        <begin position="84"/>
        <end position="356"/>
    </location>
</feature>
<evidence type="ECO:0000256" key="5">
    <source>
        <dbReference type="ARBA" id="ARBA00022692"/>
    </source>
</evidence>
<keyword evidence="5 14" id="KW-0812">Transmembrane</keyword>
<comment type="similarity">
    <text evidence="13">Belongs to the protein kinase superfamily.</text>
</comment>
<dbReference type="FunFam" id="1.10.510.10:FF:000146">
    <property type="entry name" value="LRR receptor-like serine/threonine-protein kinase IOS1"/>
    <property type="match status" value="1"/>
</dbReference>
<evidence type="ECO:0000256" key="12">
    <source>
        <dbReference type="PROSITE-ProRule" id="PRU10141"/>
    </source>
</evidence>
<protein>
    <recommendedName>
        <fullName evidence="15">Protein kinase domain-containing protein</fullName>
    </recommendedName>
</protein>
<evidence type="ECO:0000256" key="7">
    <source>
        <dbReference type="ARBA" id="ARBA00022777"/>
    </source>
</evidence>
<evidence type="ECO:0000256" key="13">
    <source>
        <dbReference type="RuleBase" id="RU000304"/>
    </source>
</evidence>
<comment type="caution">
    <text evidence="16">The sequence shown here is derived from an EMBL/GenBank/DDBJ whole genome shotgun (WGS) entry which is preliminary data.</text>
</comment>
<evidence type="ECO:0000256" key="14">
    <source>
        <dbReference type="SAM" id="Phobius"/>
    </source>
</evidence>
<gene>
    <name evidence="16" type="ORF">K2173_024762</name>
</gene>
<keyword evidence="8 12" id="KW-0067">ATP-binding</keyword>
<dbReference type="PANTHER" id="PTHR45631:SF212">
    <property type="entry name" value="PROTEIN KINASE DOMAIN-CONTAINING PROTEIN"/>
    <property type="match status" value="1"/>
</dbReference>
<comment type="subcellular location">
    <subcellularLocation>
        <location evidence="1">Membrane</location>
        <topology evidence="1">Single-pass membrane protein</topology>
    </subcellularLocation>
</comment>
<dbReference type="GO" id="GO:0005524">
    <property type="term" value="F:ATP binding"/>
    <property type="evidence" value="ECO:0007669"/>
    <property type="project" value="UniProtKB-UniRule"/>
</dbReference>
<keyword evidence="11" id="KW-0675">Receptor</keyword>
<evidence type="ECO:0000256" key="3">
    <source>
        <dbReference type="ARBA" id="ARBA00022553"/>
    </source>
</evidence>
<dbReference type="PROSITE" id="PS00108">
    <property type="entry name" value="PROTEIN_KINASE_ST"/>
    <property type="match status" value="1"/>
</dbReference>
<evidence type="ECO:0000256" key="10">
    <source>
        <dbReference type="ARBA" id="ARBA00023136"/>
    </source>
</evidence>
<dbReference type="Proteomes" id="UP001159364">
    <property type="component" value="Linkage Group LG09"/>
</dbReference>
<evidence type="ECO:0000256" key="6">
    <source>
        <dbReference type="ARBA" id="ARBA00022741"/>
    </source>
</evidence>
<keyword evidence="6 12" id="KW-0547">Nucleotide-binding</keyword>
<dbReference type="PROSITE" id="PS50011">
    <property type="entry name" value="PROTEIN_KINASE_DOM"/>
    <property type="match status" value="1"/>
</dbReference>
<feature type="binding site" evidence="12">
    <location>
        <position position="112"/>
    </location>
    <ligand>
        <name>ATP</name>
        <dbReference type="ChEBI" id="CHEBI:30616"/>
    </ligand>
</feature>
<keyword evidence="3" id="KW-0597">Phosphoprotein</keyword>
<name>A0AAV8SW23_9ROSI</name>
<dbReference type="GO" id="GO:0016020">
    <property type="term" value="C:membrane"/>
    <property type="evidence" value="ECO:0007669"/>
    <property type="project" value="UniProtKB-SubCell"/>
</dbReference>
<evidence type="ECO:0000256" key="11">
    <source>
        <dbReference type="ARBA" id="ARBA00023170"/>
    </source>
</evidence>
<dbReference type="Gene3D" id="3.30.200.20">
    <property type="entry name" value="Phosphorylase Kinase, domain 1"/>
    <property type="match status" value="1"/>
</dbReference>
<evidence type="ECO:0000259" key="15">
    <source>
        <dbReference type="PROSITE" id="PS50011"/>
    </source>
</evidence>
<reference evidence="16 17" key="1">
    <citation type="submission" date="2021-09" db="EMBL/GenBank/DDBJ databases">
        <title>Genomic insights and catalytic innovation underlie evolution of tropane alkaloids biosynthesis.</title>
        <authorList>
            <person name="Wang Y.-J."/>
            <person name="Tian T."/>
            <person name="Huang J.-P."/>
            <person name="Huang S.-X."/>
        </authorList>
    </citation>
    <scope>NUCLEOTIDE SEQUENCE [LARGE SCALE GENOMIC DNA]</scope>
    <source>
        <strain evidence="16">KIB-2018</strain>
        <tissue evidence="16">Leaf</tissue>
    </source>
</reference>
<evidence type="ECO:0000256" key="4">
    <source>
        <dbReference type="ARBA" id="ARBA00022679"/>
    </source>
</evidence>
<dbReference type="Pfam" id="PF07714">
    <property type="entry name" value="PK_Tyr_Ser-Thr"/>
    <property type="match status" value="1"/>
</dbReference>
<dbReference type="InterPro" id="IPR011009">
    <property type="entry name" value="Kinase-like_dom_sf"/>
</dbReference>
<keyword evidence="4" id="KW-0808">Transferase</keyword>
<evidence type="ECO:0000256" key="2">
    <source>
        <dbReference type="ARBA" id="ARBA00022527"/>
    </source>
</evidence>
<dbReference type="InterPro" id="IPR000719">
    <property type="entry name" value="Prot_kinase_dom"/>
</dbReference>
<feature type="transmembrane region" description="Helical" evidence="14">
    <location>
        <begin position="31"/>
        <end position="53"/>
    </location>
</feature>
<dbReference type="PANTHER" id="PTHR45631">
    <property type="entry name" value="OS07G0107800 PROTEIN-RELATED"/>
    <property type="match status" value="1"/>
</dbReference>
<dbReference type="GO" id="GO:0004674">
    <property type="term" value="F:protein serine/threonine kinase activity"/>
    <property type="evidence" value="ECO:0007669"/>
    <property type="project" value="UniProtKB-KW"/>
</dbReference>
<sequence>MGNPALIVIQNYTRLLPCEKTKKSLILSRPLVASIASNLVFLVLSTVIIIWIIKRYRVTKCRKCSLLKSKNHSLTCSEIISITNNFREVIGEGGFGKVYLGNLSDGNQVAVKLLSESSKQGDKEFLTEVEFLLVVHHRSLVPLLGYCNEEEIMVLVYDYMKNGNLQQHLSGSRANIISWEKRLQIAIDAAHGLEYLHNGCKPPIIHRDFKSSNILLTGDLQAKISDFGLSRALTTLKDTHVTTQPAGTFGYLDPSCHSGIFNKKTDTYSFGVVLLELITGQPAIIPVEDDRCHVIQWTHSLIERGDIKSIVDPKLQGEFNLSSAWKAVEIAMSCVVPNATQRPDMSYVLVELKESLSMEMASGDDKKTENCTTALLNQQDTSQISYSP</sequence>
<dbReference type="InterPro" id="IPR017441">
    <property type="entry name" value="Protein_kinase_ATP_BS"/>
</dbReference>
<dbReference type="InterPro" id="IPR001245">
    <property type="entry name" value="Ser-Thr/Tyr_kinase_cat_dom"/>
</dbReference>
<dbReference type="FunFam" id="3.30.200.20:FF:000394">
    <property type="entry name" value="Leucine-rich repeat receptor-like protein kinase"/>
    <property type="match status" value="1"/>
</dbReference>
<proteinExistence type="inferred from homology"/>
<keyword evidence="10 14" id="KW-0472">Membrane</keyword>
<dbReference type="EMBL" id="JAIWQS010000009">
    <property type="protein sequence ID" value="KAJ8756215.1"/>
    <property type="molecule type" value="Genomic_DNA"/>
</dbReference>
<keyword evidence="2 13" id="KW-0723">Serine/threonine-protein kinase</keyword>
<accession>A0AAV8SW23</accession>
<evidence type="ECO:0000256" key="1">
    <source>
        <dbReference type="ARBA" id="ARBA00004167"/>
    </source>
</evidence>
<dbReference type="SUPFAM" id="SSF56112">
    <property type="entry name" value="Protein kinase-like (PK-like)"/>
    <property type="match status" value="1"/>
</dbReference>
<dbReference type="InterPro" id="IPR008271">
    <property type="entry name" value="Ser/Thr_kinase_AS"/>
</dbReference>
<dbReference type="AlphaFoldDB" id="A0AAV8SW23"/>
<evidence type="ECO:0000256" key="8">
    <source>
        <dbReference type="ARBA" id="ARBA00022840"/>
    </source>
</evidence>
<dbReference type="PROSITE" id="PS00107">
    <property type="entry name" value="PROTEIN_KINASE_ATP"/>
    <property type="match status" value="1"/>
</dbReference>
<evidence type="ECO:0000313" key="17">
    <source>
        <dbReference type="Proteomes" id="UP001159364"/>
    </source>
</evidence>